<evidence type="ECO:0000256" key="11">
    <source>
        <dbReference type="PROSITE-ProRule" id="PRU01360"/>
    </source>
</evidence>
<keyword evidence="16" id="KW-0675">Receptor</keyword>
<dbReference type="InterPro" id="IPR039426">
    <property type="entry name" value="TonB-dep_rcpt-like"/>
</dbReference>
<keyword evidence="6" id="KW-0408">Iron</keyword>
<gene>
    <name evidence="16" type="ORF">LK12_19375</name>
</gene>
<accession>A0A0B1ZJE1</accession>
<evidence type="ECO:0000256" key="8">
    <source>
        <dbReference type="ARBA" id="ARBA00023077"/>
    </source>
</evidence>
<dbReference type="Pfam" id="PF07715">
    <property type="entry name" value="Plug"/>
    <property type="match status" value="1"/>
</dbReference>
<proteinExistence type="inferred from homology"/>
<dbReference type="PANTHER" id="PTHR32552:SF81">
    <property type="entry name" value="TONB-DEPENDENT OUTER MEMBRANE RECEPTOR"/>
    <property type="match status" value="1"/>
</dbReference>
<dbReference type="EMBL" id="JTDI01000007">
    <property type="protein sequence ID" value="KHK89311.1"/>
    <property type="molecule type" value="Genomic_DNA"/>
</dbReference>
<dbReference type="SUPFAM" id="SSF56935">
    <property type="entry name" value="Porins"/>
    <property type="match status" value="1"/>
</dbReference>
<feature type="chain" id="PRO_5002068942" evidence="13">
    <location>
        <begin position="25"/>
        <end position="850"/>
    </location>
</feature>
<dbReference type="AlphaFoldDB" id="A0A0B1ZJE1"/>
<name>A0A0B1ZJE1_9SPHN</name>
<evidence type="ECO:0000256" key="13">
    <source>
        <dbReference type="SAM" id="SignalP"/>
    </source>
</evidence>
<keyword evidence="17" id="KW-1185">Reference proteome</keyword>
<dbReference type="Proteomes" id="UP000031057">
    <property type="component" value="Unassembled WGS sequence"/>
</dbReference>
<evidence type="ECO:0000256" key="9">
    <source>
        <dbReference type="ARBA" id="ARBA00023136"/>
    </source>
</evidence>
<evidence type="ECO:0000256" key="4">
    <source>
        <dbReference type="ARBA" id="ARBA00022496"/>
    </source>
</evidence>
<evidence type="ECO:0000256" key="10">
    <source>
        <dbReference type="ARBA" id="ARBA00023237"/>
    </source>
</evidence>
<evidence type="ECO:0000256" key="7">
    <source>
        <dbReference type="ARBA" id="ARBA00023065"/>
    </source>
</evidence>
<protein>
    <submittedName>
        <fullName evidence="16">TonB-dependent receptor</fullName>
    </submittedName>
</protein>
<dbReference type="PANTHER" id="PTHR32552">
    <property type="entry name" value="FERRICHROME IRON RECEPTOR-RELATED"/>
    <property type="match status" value="1"/>
</dbReference>
<feature type="domain" description="TonB-dependent receptor plug" evidence="15">
    <location>
        <begin position="52"/>
        <end position="166"/>
    </location>
</feature>
<keyword evidence="7" id="KW-0406">Ion transport</keyword>
<keyword evidence="4" id="KW-0410">Iron transport</keyword>
<dbReference type="PROSITE" id="PS52016">
    <property type="entry name" value="TONB_DEPENDENT_REC_3"/>
    <property type="match status" value="1"/>
</dbReference>
<evidence type="ECO:0000256" key="12">
    <source>
        <dbReference type="RuleBase" id="RU003357"/>
    </source>
</evidence>
<dbReference type="InterPro" id="IPR036942">
    <property type="entry name" value="Beta-barrel_TonB_sf"/>
</dbReference>
<reference evidence="16 17" key="1">
    <citation type="submission" date="2014-10" db="EMBL/GenBank/DDBJ databases">
        <title>Genome sequence of Novosphingobium malaysiense MUSC 273(T).</title>
        <authorList>
            <person name="Lee L.-H."/>
        </authorList>
    </citation>
    <scope>NUCLEOTIDE SEQUENCE [LARGE SCALE GENOMIC DNA]</scope>
    <source>
        <strain evidence="16 17">MUSC 273</strain>
    </source>
</reference>
<keyword evidence="9 11" id="KW-0472">Membrane</keyword>
<comment type="subcellular location">
    <subcellularLocation>
        <location evidence="1 11">Cell outer membrane</location>
        <topology evidence="1 11">Multi-pass membrane protein</topology>
    </subcellularLocation>
</comment>
<dbReference type="OrthoDB" id="7177879at2"/>
<comment type="similarity">
    <text evidence="11 12">Belongs to the TonB-dependent receptor family.</text>
</comment>
<dbReference type="InterPro" id="IPR000531">
    <property type="entry name" value="Beta-barrel_TonB"/>
</dbReference>
<evidence type="ECO:0000313" key="16">
    <source>
        <dbReference type="EMBL" id="KHK89311.1"/>
    </source>
</evidence>
<dbReference type="Gene3D" id="2.170.130.10">
    <property type="entry name" value="TonB-dependent receptor, plug domain"/>
    <property type="match status" value="1"/>
</dbReference>
<dbReference type="CDD" id="cd01347">
    <property type="entry name" value="ligand_gated_channel"/>
    <property type="match status" value="1"/>
</dbReference>
<dbReference type="STRING" id="1348853.LK12_19375"/>
<evidence type="ECO:0000256" key="3">
    <source>
        <dbReference type="ARBA" id="ARBA00022452"/>
    </source>
</evidence>
<feature type="domain" description="TonB-dependent receptor-like beta-barrel" evidence="14">
    <location>
        <begin position="286"/>
        <end position="809"/>
    </location>
</feature>
<dbReference type="GO" id="GO:0006826">
    <property type="term" value="P:iron ion transport"/>
    <property type="evidence" value="ECO:0007669"/>
    <property type="project" value="UniProtKB-KW"/>
</dbReference>
<dbReference type="InterPro" id="IPR012910">
    <property type="entry name" value="Plug_dom"/>
</dbReference>
<sequence>MRSSRHRLLLCAASSLALATPAFAQNDAQQTAETTIGSNDIVVTARRSEERLQDVPISITVYDQDQLSDKNVVNANDLATYTPSLSSNTNFGTENTTFAIRGFAQDIGTLPSVGTYFAEVVTPRGASNGLPTGDGVLPGNFFDLQNVQILKGPQGTLFGRNTTGGAVLLVPQKPTDLLEGYVEGSIGNYDMRRVQGAINIPLADTFKVRLAGDRMVRDGYLKNQSGIGPKDFNDVDYTALRLSVVANLTPDLENYLVASYIHSDTNGPLTKLVAVDPTEGLGGIFYNSLQRQGGGFYNVMNPLDNSYSKIDQWQVINTTTWIASDSLTIKNIASYAEYKQTINAGQFGVDAIVDFDALTGGALPLGSYHVPFTQISPPPGLKTADQYTFTEELQFQGKAMDNRLDWQAGGYVEISRPLGYAGSQSPFLASCTDGGANFQCTDPIGFLTYLGAVQQVAEAGGDPSTVPPIHVGSVNYTVGKTYFQDFGLYAQATYSLTDQLKITGGLRYTWDKQRNESLRQTYTLMYPPAYGPFPSLPGAPNPRCTDPTSDANGCVVTLKQKSSKPTWLIDVDYNFTPNMMAYAKYARGYRAATIAPNVAAPLNLVGPEKVDSYEIGFKSSFHGAVRGTFNLAAFYNDFSNQQLQVGFNAVPGSGQSSTAAPVNAGKSEIYGLEAEASVNPFAGLTLSGSYTYLHTQIKSVPETLQNYSDPNFTLAAPFEVGDPEVLSPKHKFTVSANYLLPLDRSIGDITLGASYTYRSKMLVNYIDRENSNPAIAAFSTLPSLGLLNLNVGWDSIGGSPVDLSLFATNVTKEKYYTYAAGLGSPEVGFETASVGEPRMYGMRVKVHFGS</sequence>
<evidence type="ECO:0000256" key="6">
    <source>
        <dbReference type="ARBA" id="ARBA00023004"/>
    </source>
</evidence>
<organism evidence="16 17">
    <name type="scientific">Novosphingobium malaysiense</name>
    <dbReference type="NCBI Taxonomy" id="1348853"/>
    <lineage>
        <taxon>Bacteria</taxon>
        <taxon>Pseudomonadati</taxon>
        <taxon>Pseudomonadota</taxon>
        <taxon>Alphaproteobacteria</taxon>
        <taxon>Sphingomonadales</taxon>
        <taxon>Sphingomonadaceae</taxon>
        <taxon>Novosphingobium</taxon>
    </lineage>
</organism>
<evidence type="ECO:0000256" key="5">
    <source>
        <dbReference type="ARBA" id="ARBA00022692"/>
    </source>
</evidence>
<evidence type="ECO:0000313" key="17">
    <source>
        <dbReference type="Proteomes" id="UP000031057"/>
    </source>
</evidence>
<keyword evidence="13" id="KW-0732">Signal</keyword>
<dbReference type="GO" id="GO:0009279">
    <property type="term" value="C:cell outer membrane"/>
    <property type="evidence" value="ECO:0007669"/>
    <property type="project" value="UniProtKB-SubCell"/>
</dbReference>
<keyword evidence="3 11" id="KW-1134">Transmembrane beta strand</keyword>
<evidence type="ECO:0000256" key="2">
    <source>
        <dbReference type="ARBA" id="ARBA00022448"/>
    </source>
</evidence>
<keyword evidence="2 11" id="KW-0813">Transport</keyword>
<dbReference type="Pfam" id="PF00593">
    <property type="entry name" value="TonB_dep_Rec_b-barrel"/>
    <property type="match status" value="1"/>
</dbReference>
<keyword evidence="10 11" id="KW-0998">Cell outer membrane</keyword>
<evidence type="ECO:0000259" key="14">
    <source>
        <dbReference type="Pfam" id="PF00593"/>
    </source>
</evidence>
<evidence type="ECO:0000259" key="15">
    <source>
        <dbReference type="Pfam" id="PF07715"/>
    </source>
</evidence>
<dbReference type="InterPro" id="IPR037066">
    <property type="entry name" value="Plug_dom_sf"/>
</dbReference>
<keyword evidence="8 12" id="KW-0798">TonB box</keyword>
<dbReference type="Gene3D" id="2.40.170.20">
    <property type="entry name" value="TonB-dependent receptor, beta-barrel domain"/>
    <property type="match status" value="1"/>
</dbReference>
<keyword evidence="5 11" id="KW-0812">Transmembrane</keyword>
<evidence type="ECO:0000256" key="1">
    <source>
        <dbReference type="ARBA" id="ARBA00004571"/>
    </source>
</evidence>
<feature type="signal peptide" evidence="13">
    <location>
        <begin position="1"/>
        <end position="24"/>
    </location>
</feature>
<comment type="caution">
    <text evidence="16">The sequence shown here is derived from an EMBL/GenBank/DDBJ whole genome shotgun (WGS) entry which is preliminary data.</text>
</comment>
<dbReference type="RefSeq" id="WP_039287938.1">
    <property type="nucleotide sequence ID" value="NZ_JTDI01000007.1"/>
</dbReference>